<protein>
    <submittedName>
        <fullName evidence="3">DRBM domain-containing protein</fullName>
    </submittedName>
</protein>
<accession>A0A915ER05</accession>
<dbReference type="Gene3D" id="3.30.160.20">
    <property type="match status" value="1"/>
</dbReference>
<sequence>MSSKLDLLFTHVEVLRSREPAIDTTPIATMTDGPRPGVSVTSGNTGLQRTLLLRVHFGEWTSTGKSDSKKKAKQIAAKKLLLQIVEKVASKNSVFLVQAKEEAKNYIIGLMPELKNEDAKDVMLDAAKTTAENCLENVSNCAKPRTAKNLYEKIAEIFPPKVCKPTELPNMVQTPDKDENQMNAATVPSSATEQDKSWSTIAAGTKENDSEYSTPTEIKEGDDDQQWKEIQSFLKSIVDNEEDCAVEKVFDGSEMNFIVAEQGDQSGNIQVYLEMLKLVKNQPQNTFTGEGPTERSG</sequence>
<reference evidence="3" key="1">
    <citation type="submission" date="2022-11" db="UniProtKB">
        <authorList>
            <consortium name="WormBaseParasite"/>
        </authorList>
    </citation>
    <scope>IDENTIFICATION</scope>
</reference>
<dbReference type="SUPFAM" id="SSF54768">
    <property type="entry name" value="dsRNA-binding domain-like"/>
    <property type="match status" value="1"/>
</dbReference>
<evidence type="ECO:0000256" key="1">
    <source>
        <dbReference type="SAM" id="MobiDB-lite"/>
    </source>
</evidence>
<feature type="region of interest" description="Disordered" evidence="1">
    <location>
        <begin position="173"/>
        <end position="196"/>
    </location>
</feature>
<dbReference type="WBParaSite" id="jg8429">
    <property type="protein sequence ID" value="jg8429"/>
    <property type="gene ID" value="jg8429"/>
</dbReference>
<evidence type="ECO:0000313" key="3">
    <source>
        <dbReference type="WBParaSite" id="jg8429"/>
    </source>
</evidence>
<feature type="compositionally biased region" description="Polar residues" evidence="1">
    <location>
        <begin position="181"/>
        <end position="196"/>
    </location>
</feature>
<evidence type="ECO:0000313" key="2">
    <source>
        <dbReference type="Proteomes" id="UP000887574"/>
    </source>
</evidence>
<keyword evidence="2" id="KW-1185">Reference proteome</keyword>
<dbReference type="AlphaFoldDB" id="A0A915ER05"/>
<organism evidence="2 3">
    <name type="scientific">Ditylenchus dipsaci</name>
    <dbReference type="NCBI Taxonomy" id="166011"/>
    <lineage>
        <taxon>Eukaryota</taxon>
        <taxon>Metazoa</taxon>
        <taxon>Ecdysozoa</taxon>
        <taxon>Nematoda</taxon>
        <taxon>Chromadorea</taxon>
        <taxon>Rhabditida</taxon>
        <taxon>Tylenchina</taxon>
        <taxon>Tylenchomorpha</taxon>
        <taxon>Sphaerularioidea</taxon>
        <taxon>Anguinidae</taxon>
        <taxon>Anguininae</taxon>
        <taxon>Ditylenchus</taxon>
    </lineage>
</organism>
<name>A0A915ER05_9BILA</name>
<proteinExistence type="predicted"/>
<dbReference type="Proteomes" id="UP000887574">
    <property type="component" value="Unplaced"/>
</dbReference>